<keyword evidence="7" id="KW-0663">Pyridoxal phosphate</keyword>
<evidence type="ECO:0000313" key="10">
    <source>
        <dbReference type="EMBL" id="AFV00307.1"/>
    </source>
</evidence>
<comment type="cofactor">
    <cofactor evidence="1">
        <name>Ca(2+)</name>
        <dbReference type="ChEBI" id="CHEBI:29108"/>
    </cofactor>
</comment>
<dbReference type="GO" id="GO:0000287">
    <property type="term" value="F:magnesium ion binding"/>
    <property type="evidence" value="ECO:0007669"/>
    <property type="project" value="TreeGrafter"/>
</dbReference>
<dbReference type="SUPFAM" id="SSF53686">
    <property type="entry name" value="Tryptophan synthase beta subunit-like PLP-dependent enzymes"/>
    <property type="match status" value="1"/>
</dbReference>
<comment type="cofactor">
    <cofactor evidence="3">
        <name>Mn(2+)</name>
        <dbReference type="ChEBI" id="CHEBI:29035"/>
    </cofactor>
</comment>
<dbReference type="GO" id="GO:0070179">
    <property type="term" value="P:D-serine biosynthetic process"/>
    <property type="evidence" value="ECO:0007669"/>
    <property type="project" value="TreeGrafter"/>
</dbReference>
<dbReference type="GO" id="GO:0005524">
    <property type="term" value="F:ATP binding"/>
    <property type="evidence" value="ECO:0007669"/>
    <property type="project" value="TreeGrafter"/>
</dbReference>
<evidence type="ECO:0000256" key="5">
    <source>
        <dbReference type="ARBA" id="ARBA00010869"/>
    </source>
</evidence>
<evidence type="ECO:0000256" key="8">
    <source>
        <dbReference type="ARBA" id="ARBA00023239"/>
    </source>
</evidence>
<keyword evidence="8" id="KW-0456">Lyase</keyword>
<accession>K4KMR3</accession>
<name>K4KMR3_SIMAS</name>
<evidence type="ECO:0000256" key="6">
    <source>
        <dbReference type="ARBA" id="ARBA00022842"/>
    </source>
</evidence>
<evidence type="ECO:0000256" key="2">
    <source>
        <dbReference type="ARBA" id="ARBA00001933"/>
    </source>
</evidence>
<dbReference type="GO" id="GO:0030378">
    <property type="term" value="F:serine racemase activity"/>
    <property type="evidence" value="ECO:0007669"/>
    <property type="project" value="TreeGrafter"/>
</dbReference>
<dbReference type="KEGG" id="saga:M5M_15870"/>
<dbReference type="Proteomes" id="UP000000466">
    <property type="component" value="Chromosome"/>
</dbReference>
<evidence type="ECO:0000256" key="4">
    <source>
        <dbReference type="ARBA" id="ARBA00001946"/>
    </source>
</evidence>
<evidence type="ECO:0000313" key="11">
    <source>
        <dbReference type="Proteomes" id="UP000000466"/>
    </source>
</evidence>
<dbReference type="InterPro" id="IPR000634">
    <property type="entry name" value="Ser/Thr_deHydtase_PyrdxlP-BS"/>
</dbReference>
<dbReference type="AlphaFoldDB" id="K4KMR3"/>
<dbReference type="CDD" id="cd01562">
    <property type="entry name" value="Thr-dehyd"/>
    <property type="match status" value="1"/>
</dbReference>
<dbReference type="GO" id="GO:0030170">
    <property type="term" value="F:pyridoxal phosphate binding"/>
    <property type="evidence" value="ECO:0007669"/>
    <property type="project" value="InterPro"/>
</dbReference>
<evidence type="ECO:0000256" key="3">
    <source>
        <dbReference type="ARBA" id="ARBA00001936"/>
    </source>
</evidence>
<dbReference type="STRING" id="1117647.M5M_15870"/>
<comment type="similarity">
    <text evidence="5">Belongs to the serine/threonine dehydratase family.</text>
</comment>
<dbReference type="GO" id="GO:0018114">
    <property type="term" value="F:threonine racemase activity"/>
    <property type="evidence" value="ECO:0007669"/>
    <property type="project" value="TreeGrafter"/>
</dbReference>
<keyword evidence="6" id="KW-0460">Magnesium</keyword>
<dbReference type="FunFam" id="3.40.50.1100:FF:000007">
    <property type="entry name" value="L-threonine dehydratase catabolic TdcB"/>
    <property type="match status" value="1"/>
</dbReference>
<evidence type="ECO:0000256" key="1">
    <source>
        <dbReference type="ARBA" id="ARBA00001913"/>
    </source>
</evidence>
<sequence>MNGQHIIDAYARIQHQIHTTPVMHSRLLNERLGCEVILKCENLQKVGAFKARGAANAVLQLTEAEASKGVATHSSGNHGAALAFAARERGIPCWVVMPANAPQVKKDAVAAYGAQIIECEPTLAARESTLEKTVQATGAQFIPPYDDERIIAGQGTAALELYQQLAEQGQPLPEFILAPVGGGGLLAGTALYSKSVAPGVTVIGTEPKGADDCARGFNSKQRVTDAKPNTIADGLRTLVGEANFPIICDYVDEVLTVSEAAIVEAMTLVWTRTKLIIEPSSAVPIAAILENPARFAGRRVAVILSGGNVELGQLPF</sequence>
<dbReference type="EMBL" id="CP003746">
    <property type="protein sequence ID" value="AFV00307.1"/>
    <property type="molecule type" value="Genomic_DNA"/>
</dbReference>
<dbReference type="Gene3D" id="3.40.50.1100">
    <property type="match status" value="2"/>
</dbReference>
<reference evidence="10 11" key="1">
    <citation type="journal article" date="2013" name="Genome Announc.">
        <title>Complete genome sequence of Simiduia agarivorans SA1(T), a marine bacterium able to degrade a variety of polysaccharides.</title>
        <authorList>
            <person name="Lin S.Y."/>
            <person name="Shieh W.Y."/>
            <person name="Chen J.S."/>
            <person name="Tang S.L."/>
        </authorList>
    </citation>
    <scope>NUCLEOTIDE SEQUENCE [LARGE SCALE GENOMIC DNA]</scope>
    <source>
        <strain evidence="11">DSM 21679 / JCM 13881 / BCRC 17597 / SA1</strain>
    </source>
</reference>
<keyword evidence="11" id="KW-1185">Reference proteome</keyword>
<dbReference type="PANTHER" id="PTHR43050">
    <property type="entry name" value="SERINE / THREONINE RACEMASE FAMILY MEMBER"/>
    <property type="match status" value="1"/>
</dbReference>
<dbReference type="RefSeq" id="WP_015048459.1">
    <property type="nucleotide sequence ID" value="NC_018868.3"/>
</dbReference>
<protein>
    <submittedName>
        <fullName evidence="10">Pyridoxal-5'-phosphate-dependent protein subunit beta</fullName>
    </submittedName>
</protein>
<comment type="cofactor">
    <cofactor evidence="4">
        <name>Mg(2+)</name>
        <dbReference type="ChEBI" id="CHEBI:18420"/>
    </cofactor>
</comment>
<dbReference type="InterPro" id="IPR001926">
    <property type="entry name" value="TrpB-like_PALP"/>
</dbReference>
<dbReference type="PROSITE" id="PS00165">
    <property type="entry name" value="DEHYDRATASE_SER_THR"/>
    <property type="match status" value="1"/>
</dbReference>
<gene>
    <name evidence="10" type="ordered locus">M5M_15870</name>
</gene>
<feature type="domain" description="Tryptophan synthase beta chain-like PALP" evidence="9">
    <location>
        <begin position="14"/>
        <end position="306"/>
    </location>
</feature>
<dbReference type="Pfam" id="PF00291">
    <property type="entry name" value="PALP"/>
    <property type="match status" value="1"/>
</dbReference>
<dbReference type="PANTHER" id="PTHR43050:SF1">
    <property type="entry name" value="SERINE RACEMASE"/>
    <property type="match status" value="1"/>
</dbReference>
<dbReference type="HOGENOM" id="CLU_021152_4_2_6"/>
<proteinExistence type="inferred from homology"/>
<dbReference type="InterPro" id="IPR036052">
    <property type="entry name" value="TrpB-like_PALP_sf"/>
</dbReference>
<comment type="cofactor">
    <cofactor evidence="2">
        <name>pyridoxal 5'-phosphate</name>
        <dbReference type="ChEBI" id="CHEBI:597326"/>
    </cofactor>
</comment>
<evidence type="ECO:0000256" key="7">
    <source>
        <dbReference type="ARBA" id="ARBA00022898"/>
    </source>
</evidence>
<dbReference type="eggNOG" id="COG1171">
    <property type="taxonomic scope" value="Bacteria"/>
</dbReference>
<evidence type="ECO:0000259" key="9">
    <source>
        <dbReference type="Pfam" id="PF00291"/>
    </source>
</evidence>
<dbReference type="OrthoDB" id="9811476at2"/>
<organism evidence="10 11">
    <name type="scientific">Simiduia agarivorans (strain DSM 21679 / JCM 13881 / BCRC 17597 / SA1)</name>
    <dbReference type="NCBI Taxonomy" id="1117647"/>
    <lineage>
        <taxon>Bacteria</taxon>
        <taxon>Pseudomonadati</taxon>
        <taxon>Pseudomonadota</taxon>
        <taxon>Gammaproteobacteria</taxon>
        <taxon>Cellvibrionales</taxon>
        <taxon>Cellvibrionaceae</taxon>
        <taxon>Simiduia</taxon>
    </lineage>
</organism>
<dbReference type="GO" id="GO:0003941">
    <property type="term" value="F:L-serine ammonia-lyase activity"/>
    <property type="evidence" value="ECO:0007669"/>
    <property type="project" value="TreeGrafter"/>
</dbReference>